<evidence type="ECO:0000313" key="2">
    <source>
        <dbReference type="Proteomes" id="UP001445335"/>
    </source>
</evidence>
<dbReference type="Proteomes" id="UP001445335">
    <property type="component" value="Unassembled WGS sequence"/>
</dbReference>
<comment type="caution">
    <text evidence="1">The sequence shown here is derived from an EMBL/GenBank/DDBJ whole genome shotgun (WGS) entry which is preliminary data.</text>
</comment>
<protein>
    <submittedName>
        <fullName evidence="1">Uncharacterized protein</fullName>
    </submittedName>
</protein>
<dbReference type="EMBL" id="JALJOU010000034">
    <property type="protein sequence ID" value="KAK9834026.1"/>
    <property type="molecule type" value="Genomic_DNA"/>
</dbReference>
<evidence type="ECO:0000313" key="1">
    <source>
        <dbReference type="EMBL" id="KAK9834026.1"/>
    </source>
</evidence>
<name>A0AAW1RLG8_9CHLO</name>
<organism evidence="1 2">
    <name type="scientific">Elliptochloris bilobata</name>
    <dbReference type="NCBI Taxonomy" id="381761"/>
    <lineage>
        <taxon>Eukaryota</taxon>
        <taxon>Viridiplantae</taxon>
        <taxon>Chlorophyta</taxon>
        <taxon>core chlorophytes</taxon>
        <taxon>Trebouxiophyceae</taxon>
        <taxon>Trebouxiophyceae incertae sedis</taxon>
        <taxon>Elliptochloris clade</taxon>
        <taxon>Elliptochloris</taxon>
    </lineage>
</organism>
<reference evidence="1 2" key="1">
    <citation type="journal article" date="2024" name="Nat. Commun.">
        <title>Phylogenomics reveals the evolutionary origins of lichenization in chlorophyte algae.</title>
        <authorList>
            <person name="Puginier C."/>
            <person name="Libourel C."/>
            <person name="Otte J."/>
            <person name="Skaloud P."/>
            <person name="Haon M."/>
            <person name="Grisel S."/>
            <person name="Petersen M."/>
            <person name="Berrin J.G."/>
            <person name="Delaux P.M."/>
            <person name="Dal Grande F."/>
            <person name="Keller J."/>
        </authorList>
    </citation>
    <scope>NUCLEOTIDE SEQUENCE [LARGE SCALE GENOMIC DNA]</scope>
    <source>
        <strain evidence="1 2">SAG 245.80</strain>
    </source>
</reference>
<sequence>MGHDATHHAKAQTPLAPECWPAVLPWPGGAQLEAANLDVAIHNLGATGALVRWRDSSAAGASMEPPAAELAAGGSMAFAVHVKPLEVGTLELPLRLDASCGSGLTVPLSMHVCAPRVAMLAPTLAFGPLPVTCTAAVPGVMLAILECATAGARDTQRLAVNIEVLADDSQSDTH</sequence>
<dbReference type="AlphaFoldDB" id="A0AAW1RLG8"/>
<proteinExistence type="predicted"/>
<keyword evidence="2" id="KW-1185">Reference proteome</keyword>
<gene>
    <name evidence="1" type="ORF">WJX81_004255</name>
</gene>
<accession>A0AAW1RLG8</accession>